<evidence type="ECO:0000256" key="2">
    <source>
        <dbReference type="ARBA" id="ARBA00022692"/>
    </source>
</evidence>
<evidence type="ECO:0000256" key="5">
    <source>
        <dbReference type="SAM" id="Phobius"/>
    </source>
</evidence>
<accession>A0A5B8I5F5</accession>
<evidence type="ECO:0000313" key="6">
    <source>
        <dbReference type="EMBL" id="QDY68559.1"/>
    </source>
</evidence>
<dbReference type="RefSeq" id="WP_146363303.1">
    <property type="nucleotide sequence ID" value="NZ_CP042261.1"/>
</dbReference>
<comment type="subcellular location">
    <subcellularLocation>
        <location evidence="1">Membrane</location>
        <topology evidence="1">Multi-pass membrane protein</topology>
    </subcellularLocation>
</comment>
<feature type="transmembrane region" description="Helical" evidence="5">
    <location>
        <begin position="155"/>
        <end position="173"/>
    </location>
</feature>
<evidence type="ECO:0000256" key="1">
    <source>
        <dbReference type="ARBA" id="ARBA00004141"/>
    </source>
</evidence>
<organism evidence="6 7">
    <name type="scientific">Qingshengfaniella alkalisoli</name>
    <dbReference type="NCBI Taxonomy" id="2599296"/>
    <lineage>
        <taxon>Bacteria</taxon>
        <taxon>Pseudomonadati</taxon>
        <taxon>Pseudomonadota</taxon>
        <taxon>Alphaproteobacteria</taxon>
        <taxon>Rhodobacterales</taxon>
        <taxon>Paracoccaceae</taxon>
        <taxon>Qingshengfaniella</taxon>
    </lineage>
</organism>
<dbReference type="InterPro" id="IPR032808">
    <property type="entry name" value="DoxX"/>
</dbReference>
<reference evidence="6 7" key="1">
    <citation type="submission" date="2019-07" db="EMBL/GenBank/DDBJ databases">
        <title>Litoreibacter alkalisoli sp. nov., isolated from saline-alkaline soil.</title>
        <authorList>
            <person name="Wang S."/>
            <person name="Xu L."/>
            <person name="Xing Y.-T."/>
            <person name="Sun J.-Q."/>
        </authorList>
    </citation>
    <scope>NUCLEOTIDE SEQUENCE [LARGE SCALE GENOMIC DNA]</scope>
    <source>
        <strain evidence="6 7">LN3S51</strain>
    </source>
</reference>
<dbReference type="Proteomes" id="UP000318483">
    <property type="component" value="Chromosome"/>
</dbReference>
<keyword evidence="7" id="KW-1185">Reference proteome</keyword>
<feature type="transmembrane region" description="Helical" evidence="5">
    <location>
        <begin position="21"/>
        <end position="41"/>
    </location>
</feature>
<evidence type="ECO:0000313" key="7">
    <source>
        <dbReference type="Proteomes" id="UP000318483"/>
    </source>
</evidence>
<keyword evidence="3 5" id="KW-1133">Transmembrane helix</keyword>
<evidence type="ECO:0000256" key="4">
    <source>
        <dbReference type="ARBA" id="ARBA00023136"/>
    </source>
</evidence>
<evidence type="ECO:0000256" key="3">
    <source>
        <dbReference type="ARBA" id="ARBA00022989"/>
    </source>
</evidence>
<gene>
    <name evidence="6" type="ORF">FPZ52_02265</name>
</gene>
<proteinExistence type="predicted"/>
<keyword evidence="4 5" id="KW-0472">Membrane</keyword>
<dbReference type="EMBL" id="CP042261">
    <property type="protein sequence ID" value="QDY68559.1"/>
    <property type="molecule type" value="Genomic_DNA"/>
</dbReference>
<dbReference type="AlphaFoldDB" id="A0A5B8I5F5"/>
<feature type="transmembrane region" description="Helical" evidence="5">
    <location>
        <begin position="96"/>
        <end position="121"/>
    </location>
</feature>
<name>A0A5B8I5F5_9RHOB</name>
<protein>
    <submittedName>
        <fullName evidence="6">DoxX family protein</fullName>
    </submittedName>
</protein>
<keyword evidence="2 5" id="KW-0812">Transmembrane</keyword>
<sequence length="185" mass="20477">MSHDIHQLQMYSSRVGKGLNPLLPPLARLVFAGTLLIYFWASAMTKLGDGFFGLFRLSSGAYVQIFPRAMETVGYDPGQLSWWSYPVVLAGTYGEFVLPLLIVIGLLTRIAALGMIGFIAVQSLTDIYGHGLTRPDIGMWFDRDPSSLIADQRTFWTFVLLVLVVQGGGALSLDRVLAPYHHQSR</sequence>
<dbReference type="KEGG" id="lit:FPZ52_02265"/>
<dbReference type="OrthoDB" id="121744at2"/>
<dbReference type="Pfam" id="PF07681">
    <property type="entry name" value="DoxX"/>
    <property type="match status" value="1"/>
</dbReference>
<dbReference type="GO" id="GO:0016020">
    <property type="term" value="C:membrane"/>
    <property type="evidence" value="ECO:0007669"/>
    <property type="project" value="UniProtKB-SubCell"/>
</dbReference>